<sequence>MRYSLTRAAELAEASYTGRRHAQIGYQFKAAFSKNDVEAILLTDNTLLIPGSNTVMDYIRYNLRVQRLGKGRLRMTNVDGVSWHQGFLAHAKVVQDWLLANRYSPSFIIGHSLGAASAQILSSGYNIPAVAFAAPRPSRTKSLRKAARRCLCVNRSDDRVCNLPGAFFHLGEVRLCRPKIENPGLDHSMLHYRTSVEEGLSARSLPRNWPQ</sequence>
<evidence type="ECO:0008006" key="3">
    <source>
        <dbReference type="Google" id="ProtNLM"/>
    </source>
</evidence>
<dbReference type="SUPFAM" id="SSF53474">
    <property type="entry name" value="alpha/beta-Hydrolases"/>
    <property type="match status" value="1"/>
</dbReference>
<organism evidence="1 2">
    <name type="scientific">Aliishimia ponticola</name>
    <dbReference type="NCBI Taxonomy" id="2499833"/>
    <lineage>
        <taxon>Bacteria</taxon>
        <taxon>Pseudomonadati</taxon>
        <taxon>Pseudomonadota</taxon>
        <taxon>Alphaproteobacteria</taxon>
        <taxon>Rhodobacterales</taxon>
        <taxon>Paracoccaceae</taxon>
        <taxon>Aliishimia</taxon>
    </lineage>
</organism>
<dbReference type="EMBL" id="SRKY01000002">
    <property type="protein sequence ID" value="THH37345.1"/>
    <property type="molecule type" value="Genomic_DNA"/>
</dbReference>
<dbReference type="Gene3D" id="3.40.50.1820">
    <property type="entry name" value="alpha/beta hydrolase"/>
    <property type="match status" value="1"/>
</dbReference>
<gene>
    <name evidence="1" type="ORF">E4Z66_10555</name>
</gene>
<dbReference type="OrthoDB" id="7857012at2"/>
<accession>A0A4S4NEX7</accession>
<reference evidence="1 2" key="1">
    <citation type="submission" date="2019-04" db="EMBL/GenBank/DDBJ databases">
        <title>Shimia ponticola sp. nov., isolated from seawater.</title>
        <authorList>
            <person name="Kim Y.-O."/>
            <person name="Yoon J.-H."/>
        </authorList>
    </citation>
    <scope>NUCLEOTIDE SEQUENCE [LARGE SCALE GENOMIC DNA]</scope>
    <source>
        <strain evidence="1 2">MYP11</strain>
    </source>
</reference>
<dbReference type="Proteomes" id="UP000306602">
    <property type="component" value="Unassembled WGS sequence"/>
</dbReference>
<keyword evidence="2" id="KW-1185">Reference proteome</keyword>
<protein>
    <recommendedName>
        <fullName evidence="3">Fungal lipase-like domain-containing protein</fullName>
    </recommendedName>
</protein>
<comment type="caution">
    <text evidence="1">The sequence shown here is derived from an EMBL/GenBank/DDBJ whole genome shotgun (WGS) entry which is preliminary data.</text>
</comment>
<name>A0A4S4NEX7_9RHOB</name>
<proteinExistence type="predicted"/>
<dbReference type="InterPro" id="IPR029058">
    <property type="entry name" value="AB_hydrolase_fold"/>
</dbReference>
<dbReference type="RefSeq" id="WP_136462941.1">
    <property type="nucleotide sequence ID" value="NZ_SRKY01000002.1"/>
</dbReference>
<dbReference type="AlphaFoldDB" id="A0A4S4NEX7"/>
<evidence type="ECO:0000313" key="2">
    <source>
        <dbReference type="Proteomes" id="UP000306602"/>
    </source>
</evidence>
<evidence type="ECO:0000313" key="1">
    <source>
        <dbReference type="EMBL" id="THH37345.1"/>
    </source>
</evidence>